<proteinExistence type="inferred from homology"/>
<dbReference type="Pfam" id="PF00535">
    <property type="entry name" value="Glycos_transf_2"/>
    <property type="match status" value="1"/>
</dbReference>
<organism evidence="5 6">
    <name type="scientific">Candidatus Methanoperedens nitratireducens</name>
    <dbReference type="NCBI Taxonomy" id="1392998"/>
    <lineage>
        <taxon>Archaea</taxon>
        <taxon>Methanobacteriati</taxon>
        <taxon>Methanobacteriota</taxon>
        <taxon>Stenosarchaea group</taxon>
        <taxon>Methanomicrobia</taxon>
        <taxon>Methanosarcinales</taxon>
        <taxon>ANME-2 cluster</taxon>
        <taxon>Candidatus Methanoperedentaceae</taxon>
        <taxon>Candidatus Methanoperedens</taxon>
    </lineage>
</organism>
<dbReference type="EMBL" id="JMIY01000004">
    <property type="protein sequence ID" value="KCZ71732.1"/>
    <property type="molecule type" value="Genomic_DNA"/>
</dbReference>
<dbReference type="Proteomes" id="UP000027153">
    <property type="component" value="Unassembled WGS sequence"/>
</dbReference>
<dbReference type="PANTHER" id="PTHR43179:SF12">
    <property type="entry name" value="GALACTOFURANOSYLTRANSFERASE GLFT2"/>
    <property type="match status" value="1"/>
</dbReference>
<name>A0A062V2Y1_9EURY</name>
<evidence type="ECO:0000313" key="6">
    <source>
        <dbReference type="Proteomes" id="UP000027153"/>
    </source>
</evidence>
<gene>
    <name evidence="5" type="ORF">ANME2D_01786</name>
</gene>
<accession>A0A062V2Y1</accession>
<dbReference type="Gene3D" id="3.90.550.10">
    <property type="entry name" value="Spore Coat Polysaccharide Biosynthesis Protein SpsA, Chain A"/>
    <property type="match status" value="1"/>
</dbReference>
<protein>
    <submittedName>
        <fullName evidence="5">Putative glycosyltransferase</fullName>
    </submittedName>
</protein>
<evidence type="ECO:0000256" key="1">
    <source>
        <dbReference type="ARBA" id="ARBA00006739"/>
    </source>
</evidence>
<keyword evidence="2" id="KW-0328">Glycosyltransferase</keyword>
<evidence type="ECO:0000259" key="4">
    <source>
        <dbReference type="Pfam" id="PF00535"/>
    </source>
</evidence>
<evidence type="ECO:0000313" key="5">
    <source>
        <dbReference type="EMBL" id="KCZ71732.1"/>
    </source>
</evidence>
<dbReference type="PATRIC" id="fig|1392998.3.peg.1788"/>
<evidence type="ECO:0000256" key="3">
    <source>
        <dbReference type="ARBA" id="ARBA00022679"/>
    </source>
</evidence>
<dbReference type="InterPro" id="IPR029044">
    <property type="entry name" value="Nucleotide-diphossugar_trans"/>
</dbReference>
<dbReference type="OrthoDB" id="46222at2157"/>
<keyword evidence="6" id="KW-1185">Reference proteome</keyword>
<comment type="similarity">
    <text evidence="1">Belongs to the glycosyltransferase 2 family.</text>
</comment>
<dbReference type="AlphaFoldDB" id="A0A062V2Y1"/>
<feature type="domain" description="Glycosyltransferase 2-like" evidence="4">
    <location>
        <begin position="18"/>
        <end position="178"/>
    </location>
</feature>
<sequence length="318" mass="36197">MRVLRVLREEKVSSIKVSIIVCTYSIEFLSDTFECISSLTSQNYADKEILLVMDENYELYRLLIDSLPESVNIIINKHPGLSEARNLGIKNATGDIIVFIDDDAVADNNYISNMIKNYEDKNIVGVVGKILPKEKPNYPEELYWIGGFTYKGFPDKRCEVRNVLGCNMSFRKEIFDKVGFFDINLGRVGKNLVTAEETEFCIRVLNSLPGSKIIYDPSVIVYHKVHGYRQTFRYMMRRGYHEGVSKAHIGKLYYNKDGGSKALSTEQTYLRYLLAKAIPARIGNMLVGRDVVYNTKETIALLMVTVSVGFGYIIGRIE</sequence>
<dbReference type="InterPro" id="IPR001173">
    <property type="entry name" value="Glyco_trans_2-like"/>
</dbReference>
<dbReference type="GO" id="GO:0016757">
    <property type="term" value="F:glycosyltransferase activity"/>
    <property type="evidence" value="ECO:0007669"/>
    <property type="project" value="UniProtKB-KW"/>
</dbReference>
<reference evidence="5 6" key="1">
    <citation type="journal article" date="2013" name="Nature">
        <title>Anaerobic oxidation of methane coupled to nitrate reduction in a novel archaeal lineage.</title>
        <authorList>
            <person name="Haroon M.F."/>
            <person name="Hu S."/>
            <person name="Shi Y."/>
            <person name="Imelfort M."/>
            <person name="Keller J."/>
            <person name="Hugenholtz P."/>
            <person name="Yuan Z."/>
            <person name="Tyson G.W."/>
        </authorList>
    </citation>
    <scope>NUCLEOTIDE SEQUENCE [LARGE SCALE GENOMIC DNA]</scope>
    <source>
        <strain evidence="5 6">ANME-2d</strain>
    </source>
</reference>
<keyword evidence="3 5" id="KW-0808">Transferase</keyword>
<evidence type="ECO:0000256" key="2">
    <source>
        <dbReference type="ARBA" id="ARBA00022676"/>
    </source>
</evidence>
<dbReference type="PANTHER" id="PTHR43179">
    <property type="entry name" value="RHAMNOSYLTRANSFERASE WBBL"/>
    <property type="match status" value="1"/>
</dbReference>
<dbReference type="SUPFAM" id="SSF53448">
    <property type="entry name" value="Nucleotide-diphospho-sugar transferases"/>
    <property type="match status" value="1"/>
</dbReference>
<dbReference type="RefSeq" id="WP_198527386.1">
    <property type="nucleotide sequence ID" value="NZ_JMIY01000004.1"/>
</dbReference>
<comment type="caution">
    <text evidence="5">The sequence shown here is derived from an EMBL/GenBank/DDBJ whole genome shotgun (WGS) entry which is preliminary data.</text>
</comment>